<evidence type="ECO:0000313" key="2">
    <source>
        <dbReference type="EMBL" id="MCL2914195.1"/>
    </source>
</evidence>
<keyword evidence="3" id="KW-1185">Reference proteome</keyword>
<dbReference type="RefSeq" id="WP_249248919.1">
    <property type="nucleotide sequence ID" value="NZ_JAKIKT010000003.1"/>
</dbReference>
<comment type="caution">
    <text evidence="2">The sequence shown here is derived from an EMBL/GenBank/DDBJ whole genome shotgun (WGS) entry which is preliminary data.</text>
</comment>
<feature type="transmembrane region" description="Helical" evidence="1">
    <location>
        <begin position="105"/>
        <end position="132"/>
    </location>
</feature>
<gene>
    <name evidence="2" type="ORF">L2725_10495</name>
</gene>
<evidence type="ECO:0000256" key="1">
    <source>
        <dbReference type="SAM" id="Phobius"/>
    </source>
</evidence>
<keyword evidence="1" id="KW-0472">Membrane</keyword>
<organism evidence="2 3">
    <name type="scientific">Shewanella corallii</name>
    <dbReference type="NCBI Taxonomy" id="560080"/>
    <lineage>
        <taxon>Bacteria</taxon>
        <taxon>Pseudomonadati</taxon>
        <taxon>Pseudomonadota</taxon>
        <taxon>Gammaproteobacteria</taxon>
        <taxon>Alteromonadales</taxon>
        <taxon>Shewanellaceae</taxon>
        <taxon>Shewanella</taxon>
    </lineage>
</organism>
<feature type="transmembrane region" description="Helical" evidence="1">
    <location>
        <begin position="153"/>
        <end position="175"/>
    </location>
</feature>
<feature type="transmembrane region" description="Helical" evidence="1">
    <location>
        <begin position="52"/>
        <end position="72"/>
    </location>
</feature>
<accession>A0ABT0N7R9</accession>
<proteinExistence type="predicted"/>
<keyword evidence="1" id="KW-0812">Transmembrane</keyword>
<reference evidence="2 3" key="1">
    <citation type="submission" date="2022-01" db="EMBL/GenBank/DDBJ databases">
        <title>Whole genome-based taxonomy of the Shewanellaceae.</title>
        <authorList>
            <person name="Martin-Rodriguez A.J."/>
        </authorList>
    </citation>
    <scope>NUCLEOTIDE SEQUENCE [LARGE SCALE GENOMIC DNA]</scope>
    <source>
        <strain evidence="2 3">DSM 21332</strain>
    </source>
</reference>
<protein>
    <submittedName>
        <fullName evidence="2">Paraquat-inducible protein A</fullName>
    </submittedName>
</protein>
<feature type="transmembrane region" description="Helical" evidence="1">
    <location>
        <begin position="181"/>
        <end position="201"/>
    </location>
</feature>
<dbReference type="InterPro" id="IPR007498">
    <property type="entry name" value="PqiA-like"/>
</dbReference>
<keyword evidence="1" id="KW-1133">Transmembrane helix</keyword>
<sequence>MDSHNTTAKDTQVPEDIVLCRACDLVVSKQQLPQGVRALCPRCHTALYDTPYCSINGMLAICLAALFLYFPANLLPVMELHFFGSVRTTTVMGGATAVLEQGYPVVAIAVMVAAVIAPGLLILSILSQILLIKYAIDSKWGRRLLKLLLTQQSLLTQLSMLEIYLISFLVSAFQLSDHADIYFSIGTFCFTMLFLSVLFLLREYDLQHMWSFLDEK</sequence>
<dbReference type="Pfam" id="PF04403">
    <property type="entry name" value="PqiA"/>
    <property type="match status" value="1"/>
</dbReference>
<evidence type="ECO:0000313" key="3">
    <source>
        <dbReference type="Proteomes" id="UP001202831"/>
    </source>
</evidence>
<name>A0ABT0N7R9_9GAMM</name>
<dbReference type="EMBL" id="JAKIKT010000003">
    <property type="protein sequence ID" value="MCL2914195.1"/>
    <property type="molecule type" value="Genomic_DNA"/>
</dbReference>
<dbReference type="Proteomes" id="UP001202831">
    <property type="component" value="Unassembled WGS sequence"/>
</dbReference>